<keyword evidence="3" id="KW-0813">Transport</keyword>
<keyword evidence="6 7" id="KW-0472">Membrane</keyword>
<dbReference type="GO" id="GO:0042907">
    <property type="term" value="F:xanthine transmembrane transporter activity"/>
    <property type="evidence" value="ECO:0007669"/>
    <property type="project" value="TreeGrafter"/>
</dbReference>
<dbReference type="OrthoDB" id="9805749at2"/>
<evidence type="ECO:0000256" key="6">
    <source>
        <dbReference type="ARBA" id="ARBA00023136"/>
    </source>
</evidence>
<name>A0A430AHU3_9ENTE</name>
<evidence type="ECO:0000313" key="8">
    <source>
        <dbReference type="EMBL" id="RSU07686.1"/>
    </source>
</evidence>
<protein>
    <submittedName>
        <fullName evidence="8">Xanthine/uracil permease</fullName>
    </submittedName>
</protein>
<dbReference type="PANTHER" id="PTHR42810:SF2">
    <property type="entry name" value="PURINE PERMEASE C1399.01C-RELATED"/>
    <property type="match status" value="1"/>
</dbReference>
<sequence>MENKNALERKSGLTIGPDEDISFGQSIILGLQHVLAMDVYVPPFIIATSLALSSSHASGLIQATFLGAGLATLVQVLLFMKLPVCQGPSFVPIGAVIGIYVGANGMGSVLGACLVGAIAVTLFGCLGIFQWIVKTFIPPLVSGTIIMIVGLTLLPSALNSNIYAVTKGGPSLAQNIILALITGAVLIFCSMLGDYLPKYGRFFRISSVIIALAVGCIVASFMGVLSLDQVAKAPIFSLPYISFIHYHLTFSWSAIFTMLIIYIVLLAETTGTWFAVSSVIEEPLSDKQINRGVIGEGVGCLLAALVGTTPVTGYSTNAGVISITGVASRKVFVFAGFWFIALSFIGKLSALINAVPAAVIGGVFAVVCIIIMLSGFRVIKDHQFSEREMYVVGVPLIFAMALLFIPAKATAQLPQFLKFLFDSPISVGALVAILMNKVIPAKNN</sequence>
<organism evidence="8 9">
    <name type="scientific">Vagococcus entomophilus</name>
    <dbReference type="NCBI Taxonomy" id="1160095"/>
    <lineage>
        <taxon>Bacteria</taxon>
        <taxon>Bacillati</taxon>
        <taxon>Bacillota</taxon>
        <taxon>Bacilli</taxon>
        <taxon>Lactobacillales</taxon>
        <taxon>Enterococcaceae</taxon>
        <taxon>Vagococcus</taxon>
    </lineage>
</organism>
<evidence type="ECO:0000256" key="7">
    <source>
        <dbReference type="SAM" id="Phobius"/>
    </source>
</evidence>
<gene>
    <name evidence="8" type="ORF">CBF30_00145</name>
</gene>
<feature type="transmembrane region" description="Helical" evidence="7">
    <location>
        <begin position="331"/>
        <end position="352"/>
    </location>
</feature>
<accession>A0A430AHU3</accession>
<evidence type="ECO:0000313" key="9">
    <source>
        <dbReference type="Proteomes" id="UP000288669"/>
    </source>
</evidence>
<dbReference type="PANTHER" id="PTHR42810">
    <property type="entry name" value="PURINE PERMEASE C1399.01C-RELATED"/>
    <property type="match status" value="1"/>
</dbReference>
<evidence type="ECO:0000256" key="4">
    <source>
        <dbReference type="ARBA" id="ARBA00022692"/>
    </source>
</evidence>
<feature type="transmembrane region" description="Helical" evidence="7">
    <location>
        <begin position="358"/>
        <end position="378"/>
    </location>
</feature>
<evidence type="ECO:0000256" key="2">
    <source>
        <dbReference type="ARBA" id="ARBA00008821"/>
    </source>
</evidence>
<proteinExistence type="inferred from homology"/>
<evidence type="ECO:0000256" key="3">
    <source>
        <dbReference type="ARBA" id="ARBA00022448"/>
    </source>
</evidence>
<dbReference type="GO" id="GO:0005886">
    <property type="term" value="C:plasma membrane"/>
    <property type="evidence" value="ECO:0007669"/>
    <property type="project" value="TreeGrafter"/>
</dbReference>
<comment type="caution">
    <text evidence="8">The sequence shown here is derived from an EMBL/GenBank/DDBJ whole genome shotgun (WGS) entry which is preliminary data.</text>
</comment>
<keyword evidence="4 7" id="KW-0812">Transmembrane</keyword>
<dbReference type="EMBL" id="NGJZ01000001">
    <property type="protein sequence ID" value="RSU07686.1"/>
    <property type="molecule type" value="Genomic_DNA"/>
</dbReference>
<dbReference type="InterPro" id="IPR006043">
    <property type="entry name" value="NCS2"/>
</dbReference>
<comment type="subcellular location">
    <subcellularLocation>
        <location evidence="1">Membrane</location>
        <topology evidence="1">Multi-pass membrane protein</topology>
    </subcellularLocation>
</comment>
<feature type="transmembrane region" description="Helical" evidence="7">
    <location>
        <begin position="176"/>
        <end position="196"/>
    </location>
</feature>
<comment type="similarity">
    <text evidence="2">Belongs to the nucleobase:cation symporter-2 (NCS2) (TC 2.A.40) family.</text>
</comment>
<keyword evidence="5 7" id="KW-1133">Transmembrane helix</keyword>
<reference evidence="8 9" key="1">
    <citation type="submission" date="2017-05" db="EMBL/GenBank/DDBJ databases">
        <title>Vagococcus spp. assemblies.</title>
        <authorList>
            <person name="Gulvik C.A."/>
        </authorList>
    </citation>
    <scope>NUCLEOTIDE SEQUENCE [LARGE SCALE GENOMIC DNA]</scope>
    <source>
        <strain evidence="8 9">DSM 24756</strain>
    </source>
</reference>
<dbReference type="NCBIfam" id="NF037981">
    <property type="entry name" value="NCS2_1"/>
    <property type="match status" value="1"/>
</dbReference>
<evidence type="ECO:0000256" key="5">
    <source>
        <dbReference type="ARBA" id="ARBA00022989"/>
    </source>
</evidence>
<feature type="transmembrane region" description="Helical" evidence="7">
    <location>
        <begin position="390"/>
        <end position="407"/>
    </location>
</feature>
<feature type="transmembrane region" description="Helical" evidence="7">
    <location>
        <begin position="109"/>
        <end position="129"/>
    </location>
</feature>
<dbReference type="AlphaFoldDB" id="A0A430AHU3"/>
<feature type="transmembrane region" description="Helical" evidence="7">
    <location>
        <begin position="136"/>
        <end position="156"/>
    </location>
</feature>
<evidence type="ECO:0000256" key="1">
    <source>
        <dbReference type="ARBA" id="ARBA00004141"/>
    </source>
</evidence>
<feature type="transmembrane region" description="Helical" evidence="7">
    <location>
        <begin position="247"/>
        <end position="267"/>
    </location>
</feature>
<feature type="transmembrane region" description="Helical" evidence="7">
    <location>
        <begin position="59"/>
        <end position="80"/>
    </location>
</feature>
<dbReference type="RefSeq" id="WP_126821596.1">
    <property type="nucleotide sequence ID" value="NZ_JBHLWU010000001.1"/>
</dbReference>
<dbReference type="Proteomes" id="UP000288669">
    <property type="component" value="Unassembled WGS sequence"/>
</dbReference>
<feature type="transmembrane region" description="Helical" evidence="7">
    <location>
        <begin position="208"/>
        <end position="227"/>
    </location>
</feature>
<dbReference type="Pfam" id="PF00860">
    <property type="entry name" value="Xan_ur_permease"/>
    <property type="match status" value="1"/>
</dbReference>
<keyword evidence="9" id="KW-1185">Reference proteome</keyword>